<dbReference type="Pfam" id="PF13538">
    <property type="entry name" value="UvrD_C_2"/>
    <property type="match status" value="1"/>
</dbReference>
<evidence type="ECO:0000259" key="5">
    <source>
        <dbReference type="Pfam" id="PF14490"/>
    </source>
</evidence>
<feature type="domain" description="UvrD-like helicase C-terminal" evidence="4">
    <location>
        <begin position="672"/>
        <end position="719"/>
    </location>
</feature>
<keyword evidence="7" id="KW-1185">Reference proteome</keyword>
<dbReference type="Gene3D" id="3.40.50.300">
    <property type="entry name" value="P-loop containing nucleotide triphosphate hydrolases"/>
    <property type="match status" value="2"/>
</dbReference>
<dbReference type="PANTHER" id="PTHR43788">
    <property type="entry name" value="DNA2/NAM7 HELICASE FAMILY MEMBER"/>
    <property type="match status" value="1"/>
</dbReference>
<comment type="caution">
    <text evidence="6">The sequence shown here is derived from an EMBL/GenBank/DDBJ whole genome shotgun (WGS) entry which is preliminary data.</text>
</comment>
<evidence type="ECO:0000313" key="7">
    <source>
        <dbReference type="Proteomes" id="UP000252419"/>
    </source>
</evidence>
<evidence type="ECO:0000256" key="1">
    <source>
        <dbReference type="ARBA" id="ARBA00022741"/>
    </source>
</evidence>
<feature type="region of interest" description="Disordered" evidence="3">
    <location>
        <begin position="779"/>
        <end position="951"/>
    </location>
</feature>
<evidence type="ECO:0000313" key="6">
    <source>
        <dbReference type="EMBL" id="RCK06305.1"/>
    </source>
</evidence>
<name>A0A367UDB8_9PROT</name>
<dbReference type="CDD" id="cd18809">
    <property type="entry name" value="SF1_C_RecD"/>
    <property type="match status" value="1"/>
</dbReference>
<dbReference type="InterPro" id="IPR027417">
    <property type="entry name" value="P-loop_NTPase"/>
</dbReference>
<dbReference type="Pfam" id="PF13245">
    <property type="entry name" value="AAA_19"/>
    <property type="match status" value="1"/>
</dbReference>
<evidence type="ECO:0000256" key="3">
    <source>
        <dbReference type="SAM" id="MobiDB-lite"/>
    </source>
</evidence>
<reference evidence="6 7" key="1">
    <citation type="submission" date="2014-07" db="EMBL/GenBank/DDBJ databases">
        <title>Draft genome sequence of Thalassospira xianhensis P-4 (MCCC 1A02616).</title>
        <authorList>
            <person name="Lai Q."/>
            <person name="Shao Z."/>
        </authorList>
    </citation>
    <scope>NUCLEOTIDE SEQUENCE [LARGE SCALE GENOMIC DNA]</scope>
    <source>
        <strain evidence="6 7">MCCC 1A02616</strain>
    </source>
</reference>
<feature type="compositionally biased region" description="Polar residues" evidence="3">
    <location>
        <begin position="803"/>
        <end position="814"/>
    </location>
</feature>
<proteinExistence type="predicted"/>
<dbReference type="Gene3D" id="2.30.30.940">
    <property type="match status" value="1"/>
</dbReference>
<dbReference type="GO" id="GO:0006310">
    <property type="term" value="P:DNA recombination"/>
    <property type="evidence" value="ECO:0007669"/>
    <property type="project" value="TreeGrafter"/>
</dbReference>
<dbReference type="GO" id="GO:0017116">
    <property type="term" value="F:single-stranded DNA helicase activity"/>
    <property type="evidence" value="ECO:0007669"/>
    <property type="project" value="TreeGrafter"/>
</dbReference>
<dbReference type="AlphaFoldDB" id="A0A367UDB8"/>
<sequence>MDTIRGIITKVLSTNEDTGRVFLAVEYETETGQIAQTKVGGFAREVAVGDAFVVEGEWRPSNYRGKSEEIFNGKQIRPDIPQTVSGIKSFLKVAFSPAGHGVSSDAVDLFVDRRGAACLKQATENPEILLEMCSDPKRFRNIILQVWGRKVNGQKAVSLMQAAGVESRAMDRILTAWQEQTYHMISANPYAAAEIPKVGFPNADILGTHMGISAVDSRRLVAAVNEVLRKQESEGSTFADLDCLLSNLGEVSGIDRQVLTSFLLNNLNRDAEDFAIYRIGGEAICAPVHLFHAEIDIANRIAQMVNDGQRHDAEFVKAHAAPLFKRPEFSRFDAVQRIAIYMAVSEPVSIITGGPGTGKSTVMEAVCELSEAIDRGPLLLAAPTADAAQRLAAATARPAQTVHAMLGAIHDPSTDITTYRRNSRSPLPGGCRVIIDEASMLDAELMSAILQALPSDGKLLIVGDPVQLPSVGPGTVLEDLLEATVADQTPLLPSVALLKVYRQEGDSGIAIGAAKIREGEVPTLGPENDKGVSFHEMASDRIAGEIEKLVCEILPEQGYDPLDDVAVLIPQAPGAGGSWEVNARLSARLNPDGLPIPGLYRSEDDDPTMPAPRLGDKVMVTENDKKLGLINGDRAFIIGSGKNQNGRNIIKLRLMNGREVEFPTSKWRKLILAYAGTIYKSQGNQFPVVVMGCIEAHTRMLDKKQVYTGWTRAKKRLFVLGQKEAFKTAVTRVNDESRKTLLRSFIRSLNINSTRKINWEALAKQAQRTLELVDGTTTAANQNAPLPPLAPGMGLGFRKPFGTSPSQPQSNIASGHNARETASKQSAPATPVTRPLTPFGAPPKLKPEVHGTISTASPVPSGEKPREETQKAALKPPLLRPFGGKVKLPVTPPPAATGPTVQDVPPPKVEEPQPSTVLPPRRTMFSPFAGFASRPAPANDDNEVESQGPTP</sequence>
<dbReference type="Gene3D" id="1.10.10.2220">
    <property type="match status" value="1"/>
</dbReference>
<dbReference type="RefSeq" id="WP_114121515.1">
    <property type="nucleotide sequence ID" value="NZ_JPWA01000008.1"/>
</dbReference>
<dbReference type="Proteomes" id="UP000252419">
    <property type="component" value="Unassembled WGS sequence"/>
</dbReference>
<dbReference type="InterPro" id="IPR027785">
    <property type="entry name" value="UvrD-like_helicase_C"/>
</dbReference>
<dbReference type="InterPro" id="IPR029493">
    <property type="entry name" value="RecD2-like_HHH"/>
</dbReference>
<evidence type="ECO:0000259" key="4">
    <source>
        <dbReference type="Pfam" id="PF13538"/>
    </source>
</evidence>
<organism evidence="6 7">
    <name type="scientific">Thalassospira xianhensis MCCC 1A02616</name>
    <dbReference type="NCBI Taxonomy" id="1177929"/>
    <lineage>
        <taxon>Bacteria</taxon>
        <taxon>Pseudomonadati</taxon>
        <taxon>Pseudomonadota</taxon>
        <taxon>Alphaproteobacteria</taxon>
        <taxon>Rhodospirillales</taxon>
        <taxon>Thalassospiraceae</taxon>
        <taxon>Thalassospira</taxon>
    </lineage>
</organism>
<dbReference type="InterPro" id="IPR050534">
    <property type="entry name" value="Coronavir_polyprotein_1ab"/>
</dbReference>
<dbReference type="GO" id="GO:0009338">
    <property type="term" value="C:exodeoxyribonuclease V complex"/>
    <property type="evidence" value="ECO:0007669"/>
    <property type="project" value="TreeGrafter"/>
</dbReference>
<keyword evidence="2" id="KW-0067">ATP-binding</keyword>
<feature type="domain" description="ATP-dependent RecD2 DNA helicase-like helix-hairpin-helix" evidence="5">
    <location>
        <begin position="155"/>
        <end position="238"/>
    </location>
</feature>
<dbReference type="EMBL" id="JPWA01000008">
    <property type="protein sequence ID" value="RCK06305.1"/>
    <property type="molecule type" value="Genomic_DNA"/>
</dbReference>
<accession>A0A367UDB8</accession>
<dbReference type="GO" id="GO:0005524">
    <property type="term" value="F:ATP binding"/>
    <property type="evidence" value="ECO:0007669"/>
    <property type="project" value="UniProtKB-KW"/>
</dbReference>
<dbReference type="SUPFAM" id="SSF52540">
    <property type="entry name" value="P-loop containing nucleoside triphosphate hydrolases"/>
    <property type="match status" value="2"/>
</dbReference>
<keyword evidence="1" id="KW-0547">Nucleotide-binding</keyword>
<dbReference type="PANTHER" id="PTHR43788:SF6">
    <property type="entry name" value="DNA HELICASE B"/>
    <property type="match status" value="1"/>
</dbReference>
<protein>
    <submittedName>
        <fullName evidence="6">Uncharacterized protein</fullName>
    </submittedName>
</protein>
<evidence type="ECO:0000256" key="2">
    <source>
        <dbReference type="ARBA" id="ARBA00022840"/>
    </source>
</evidence>
<dbReference type="Pfam" id="PF14490">
    <property type="entry name" value="HHH_RecD2"/>
    <property type="match status" value="1"/>
</dbReference>
<dbReference type="CDD" id="cd17933">
    <property type="entry name" value="DEXSc_RecD-like"/>
    <property type="match status" value="1"/>
</dbReference>
<gene>
    <name evidence="6" type="ORF">TH5_08875</name>
</gene>